<dbReference type="PANTHER" id="PTHR42877:SF5">
    <property type="entry name" value="L-ORNITHINE N(5)-MONOOXYGENASE-RELATED"/>
    <property type="match status" value="1"/>
</dbReference>
<proteinExistence type="inferred from homology"/>
<dbReference type="InterPro" id="IPR036188">
    <property type="entry name" value="FAD/NAD-bd_sf"/>
</dbReference>
<evidence type="ECO:0000256" key="3">
    <source>
        <dbReference type="ARBA" id="ARBA00022630"/>
    </source>
</evidence>
<dbReference type="Gene3D" id="3.50.50.60">
    <property type="entry name" value="FAD/NAD(P)-binding domain"/>
    <property type="match status" value="2"/>
</dbReference>
<dbReference type="RefSeq" id="XP_022582637.1">
    <property type="nucleotide sequence ID" value="XM_022725834.1"/>
</dbReference>
<dbReference type="VEuPathDB" id="FungiDB:ASPZODRAFT_1522618"/>
<dbReference type="EMBL" id="KV878339">
    <property type="protein sequence ID" value="OJJ48127.1"/>
    <property type="molecule type" value="Genomic_DNA"/>
</dbReference>
<dbReference type="Proteomes" id="UP000184188">
    <property type="component" value="Unassembled WGS sequence"/>
</dbReference>
<accession>A0A1L9SM51</accession>
<dbReference type="SUPFAM" id="SSF51905">
    <property type="entry name" value="FAD/NAD(P)-binding domain"/>
    <property type="match status" value="1"/>
</dbReference>
<gene>
    <name evidence="5" type="ORF">ASPZODRAFT_1522618</name>
</gene>
<dbReference type="STRING" id="1073090.A0A1L9SM51"/>
<protein>
    <recommendedName>
        <fullName evidence="7">FAD/NAD(P)-binding domain-containing protein</fullName>
    </recommendedName>
</protein>
<reference evidence="6" key="1">
    <citation type="journal article" date="2017" name="Genome Biol.">
        <title>Comparative genomics reveals high biological diversity and specific adaptations in the industrially and medically important fungal genus Aspergillus.</title>
        <authorList>
            <person name="de Vries R.P."/>
            <person name="Riley R."/>
            <person name="Wiebenga A."/>
            <person name="Aguilar-Osorio G."/>
            <person name="Amillis S."/>
            <person name="Uchima C.A."/>
            <person name="Anderluh G."/>
            <person name="Asadollahi M."/>
            <person name="Askin M."/>
            <person name="Barry K."/>
            <person name="Battaglia E."/>
            <person name="Bayram O."/>
            <person name="Benocci T."/>
            <person name="Braus-Stromeyer S.A."/>
            <person name="Caldana C."/>
            <person name="Canovas D."/>
            <person name="Cerqueira G.C."/>
            <person name="Chen F."/>
            <person name="Chen W."/>
            <person name="Choi C."/>
            <person name="Clum A."/>
            <person name="Dos Santos R.A."/>
            <person name="Damasio A.R."/>
            <person name="Diallinas G."/>
            <person name="Emri T."/>
            <person name="Fekete E."/>
            <person name="Flipphi M."/>
            <person name="Freyberg S."/>
            <person name="Gallo A."/>
            <person name="Gournas C."/>
            <person name="Habgood R."/>
            <person name="Hainaut M."/>
            <person name="Harispe M.L."/>
            <person name="Henrissat B."/>
            <person name="Hilden K.S."/>
            <person name="Hope R."/>
            <person name="Hossain A."/>
            <person name="Karabika E."/>
            <person name="Karaffa L."/>
            <person name="Karanyi Z."/>
            <person name="Krasevec N."/>
            <person name="Kuo A."/>
            <person name="Kusch H."/>
            <person name="LaButti K."/>
            <person name="Lagendijk E.L."/>
            <person name="Lapidus A."/>
            <person name="Levasseur A."/>
            <person name="Lindquist E."/>
            <person name="Lipzen A."/>
            <person name="Logrieco A.F."/>
            <person name="MacCabe A."/>
            <person name="Maekelae M.R."/>
            <person name="Malavazi I."/>
            <person name="Melin P."/>
            <person name="Meyer V."/>
            <person name="Mielnichuk N."/>
            <person name="Miskei M."/>
            <person name="Molnar A.P."/>
            <person name="Mule G."/>
            <person name="Ngan C.Y."/>
            <person name="Orejas M."/>
            <person name="Orosz E."/>
            <person name="Ouedraogo J.P."/>
            <person name="Overkamp K.M."/>
            <person name="Park H.-S."/>
            <person name="Perrone G."/>
            <person name="Piumi F."/>
            <person name="Punt P.J."/>
            <person name="Ram A.F."/>
            <person name="Ramon A."/>
            <person name="Rauscher S."/>
            <person name="Record E."/>
            <person name="Riano-Pachon D.M."/>
            <person name="Robert V."/>
            <person name="Roehrig J."/>
            <person name="Ruller R."/>
            <person name="Salamov A."/>
            <person name="Salih N.S."/>
            <person name="Samson R.A."/>
            <person name="Sandor E."/>
            <person name="Sanguinetti M."/>
            <person name="Schuetze T."/>
            <person name="Sepcic K."/>
            <person name="Shelest E."/>
            <person name="Sherlock G."/>
            <person name="Sophianopoulou V."/>
            <person name="Squina F.M."/>
            <person name="Sun H."/>
            <person name="Susca A."/>
            <person name="Todd R.B."/>
            <person name="Tsang A."/>
            <person name="Unkles S.E."/>
            <person name="van de Wiele N."/>
            <person name="van Rossen-Uffink D."/>
            <person name="Oliveira J.V."/>
            <person name="Vesth T.C."/>
            <person name="Visser J."/>
            <person name="Yu J.-H."/>
            <person name="Zhou M."/>
            <person name="Andersen M.R."/>
            <person name="Archer D.B."/>
            <person name="Baker S.E."/>
            <person name="Benoit I."/>
            <person name="Brakhage A.A."/>
            <person name="Braus G.H."/>
            <person name="Fischer R."/>
            <person name="Frisvad J.C."/>
            <person name="Goldman G.H."/>
            <person name="Houbraken J."/>
            <person name="Oakley B."/>
            <person name="Pocsi I."/>
            <person name="Scazzocchio C."/>
            <person name="Seiboth B."/>
            <person name="vanKuyk P.A."/>
            <person name="Wortman J."/>
            <person name="Dyer P.S."/>
            <person name="Grigoriev I.V."/>
        </authorList>
    </citation>
    <scope>NUCLEOTIDE SEQUENCE [LARGE SCALE GENOMIC DNA]</scope>
    <source>
        <strain evidence="6">CBS 506.65</strain>
    </source>
</reference>
<keyword evidence="6" id="KW-1185">Reference proteome</keyword>
<comment type="similarity">
    <text evidence="2">Belongs to the FAD-binding monooxygenase family.</text>
</comment>
<name>A0A1L9SM51_9EURO</name>
<keyword evidence="4" id="KW-0274">FAD</keyword>
<evidence type="ECO:0008006" key="7">
    <source>
        <dbReference type="Google" id="ProtNLM"/>
    </source>
</evidence>
<keyword evidence="3" id="KW-0285">Flavoprotein</keyword>
<dbReference type="PANTHER" id="PTHR42877">
    <property type="entry name" value="L-ORNITHINE N(5)-MONOOXYGENASE-RELATED"/>
    <property type="match status" value="1"/>
</dbReference>
<sequence>MSATPRPFCSVIIIGGGFSGVAIACQLKRNFDLDDYCIYDRMDGIGGTWRANTYPGCAVDIPGVCYSLSFAPSSDFSQWFPPQAEILTYLMKVAQSYGVDDHFVGYTEWQGAYWQDTTHTWRVQMRDLRTGEQFTRECRILISAVGGLVDPHPFNAPGIGTFRGEVIHTSRWKSDINLEDKHVAVIGNGASAIQLMPAIAGKAKFITQFMRTPHHIVPSCNYDISPLARALLRYIPGLLFLLRQLMLLYMESAFQQFSTSEDGIQDRIQSAKSSFDYVQETAPAKYWAHLIPTYEFGCKRRVFDRSYTATLHRDDVRLTNDPILAVQPNSIVTRSGETIPADIILLATGFSLTQFDVTLRGRGGKTRQQHWDEYGSKATYQSVAMHGFPNFFYVLGPNSGRAHTSTLVSIERLSPPSIPPISAPAW</sequence>
<evidence type="ECO:0000256" key="4">
    <source>
        <dbReference type="ARBA" id="ARBA00022827"/>
    </source>
</evidence>
<dbReference type="Pfam" id="PF13450">
    <property type="entry name" value="NAD_binding_8"/>
    <property type="match status" value="1"/>
</dbReference>
<dbReference type="OrthoDB" id="74360at2759"/>
<organism evidence="5 6">
    <name type="scientific">Penicilliopsis zonata CBS 506.65</name>
    <dbReference type="NCBI Taxonomy" id="1073090"/>
    <lineage>
        <taxon>Eukaryota</taxon>
        <taxon>Fungi</taxon>
        <taxon>Dikarya</taxon>
        <taxon>Ascomycota</taxon>
        <taxon>Pezizomycotina</taxon>
        <taxon>Eurotiomycetes</taxon>
        <taxon>Eurotiomycetidae</taxon>
        <taxon>Eurotiales</taxon>
        <taxon>Aspergillaceae</taxon>
        <taxon>Penicilliopsis</taxon>
    </lineage>
</organism>
<dbReference type="InterPro" id="IPR051209">
    <property type="entry name" value="FAD-bind_Monooxygenase_sf"/>
</dbReference>
<dbReference type="GeneID" id="34612298"/>
<dbReference type="AlphaFoldDB" id="A0A1L9SM51"/>
<evidence type="ECO:0000313" key="5">
    <source>
        <dbReference type="EMBL" id="OJJ48127.1"/>
    </source>
</evidence>
<evidence type="ECO:0000256" key="2">
    <source>
        <dbReference type="ARBA" id="ARBA00010139"/>
    </source>
</evidence>
<evidence type="ECO:0000313" key="6">
    <source>
        <dbReference type="Proteomes" id="UP000184188"/>
    </source>
</evidence>
<evidence type="ECO:0000256" key="1">
    <source>
        <dbReference type="ARBA" id="ARBA00001974"/>
    </source>
</evidence>
<comment type="cofactor">
    <cofactor evidence="1">
        <name>FAD</name>
        <dbReference type="ChEBI" id="CHEBI:57692"/>
    </cofactor>
</comment>
<dbReference type="PROSITE" id="PS51257">
    <property type="entry name" value="PROKAR_LIPOPROTEIN"/>
    <property type="match status" value="1"/>
</dbReference>